<dbReference type="STRING" id="1314751.GCA_001591425_01225"/>
<keyword evidence="2" id="KW-1185">Reference proteome</keyword>
<dbReference type="InterPro" id="IPR021617">
    <property type="entry name" value="DUF3231"/>
</dbReference>
<dbReference type="EMBL" id="CP018866">
    <property type="protein sequence ID" value="AST93874.1"/>
    <property type="molecule type" value="Genomic_DNA"/>
</dbReference>
<accession>A0A223KWT7</accession>
<dbReference type="InterPro" id="IPR012347">
    <property type="entry name" value="Ferritin-like"/>
</dbReference>
<dbReference type="AlphaFoldDB" id="A0A223KWT7"/>
<sequence>MPESPSMTSSEIGVLWATYQQKTMILRMMEYFIEKADDEEAKKIMTDLSQEVSPYVSKITTLFQEEGIAVPVGFTSEDVNKDVPKLFDNGFDIMFIRLVKQISMGMHTLNLTMTYRSDITQLFRELTNTTQKYYDICTQYLLKKGLLPRSPYVTTAPSVQFVKDTNYLSGLNPFKEKRPLNTVEIGHLYHAIESNGIGMQMIFGFAQSATNRDIGKFFQKGGELAKSIVTDLSKIMVENDLQVPATHGGNITTSTIPPFSDKIMMYCISLFCSFSLGGNSLGTSFSLRNDLPPKLSLFMKDIFEYAHEGAKLMIKYEWMEEPPQTTIPNPK</sequence>
<dbReference type="Gene3D" id="1.20.1260.10">
    <property type="match status" value="2"/>
</dbReference>
<evidence type="ECO:0008006" key="3">
    <source>
        <dbReference type="Google" id="ProtNLM"/>
    </source>
</evidence>
<dbReference type="Proteomes" id="UP000215224">
    <property type="component" value="Chromosome"/>
</dbReference>
<organism evidence="1 2">
    <name type="scientific">Sutcliffiella cohnii</name>
    <dbReference type="NCBI Taxonomy" id="33932"/>
    <lineage>
        <taxon>Bacteria</taxon>
        <taxon>Bacillati</taxon>
        <taxon>Bacillota</taxon>
        <taxon>Bacilli</taxon>
        <taxon>Bacillales</taxon>
        <taxon>Bacillaceae</taxon>
        <taxon>Sutcliffiella</taxon>
    </lineage>
</organism>
<protein>
    <recommendedName>
        <fullName evidence="3">DUF3231 family protein</fullName>
    </recommendedName>
</protein>
<name>A0A223KWT7_9BACI</name>
<dbReference type="RefSeq" id="WP_066413487.1">
    <property type="nucleotide sequence ID" value="NZ_CP018866.1"/>
</dbReference>
<reference evidence="1 2" key="1">
    <citation type="submission" date="2016-12" db="EMBL/GenBank/DDBJ databases">
        <title>The whole genome sequencing and assembly of Bacillus cohnii DSM 6307T strain.</title>
        <authorList>
            <person name="Lee Y.-J."/>
            <person name="Yi H."/>
            <person name="Bahn Y.-S."/>
            <person name="Kim J.F."/>
            <person name="Lee D.-W."/>
        </authorList>
    </citation>
    <scope>NUCLEOTIDE SEQUENCE [LARGE SCALE GENOMIC DNA]</scope>
    <source>
        <strain evidence="1 2">DSM 6307</strain>
    </source>
</reference>
<evidence type="ECO:0000313" key="2">
    <source>
        <dbReference type="Proteomes" id="UP000215224"/>
    </source>
</evidence>
<dbReference type="Pfam" id="PF11553">
    <property type="entry name" value="DUF3231"/>
    <property type="match status" value="2"/>
</dbReference>
<gene>
    <name evidence="1" type="ORF">BC6307_22650</name>
</gene>
<dbReference type="KEGG" id="bcoh:BC6307_22650"/>
<proteinExistence type="predicted"/>
<evidence type="ECO:0000313" key="1">
    <source>
        <dbReference type="EMBL" id="AST93874.1"/>
    </source>
</evidence>